<evidence type="ECO:0000313" key="4">
    <source>
        <dbReference type="Proteomes" id="UP000559256"/>
    </source>
</evidence>
<proteinExistence type="predicted"/>
<sequence>MHYPSTSRNPPTAHVHQRPDPEEPPAKRRRGLAGSIVSTALSAALIGTAVGLTVYRLWRDRGKEQLISSNTNGDAAGAGAGAGAGTGTGAPPPPYSTSPTDPSHRLPNVNVLNATPRRRPHGHGHTHSISASGKRKQRGRTYQYGIPSTSSGPEPGPGHSSSSSTASASASNSFFPPTQPQFDFSFGGNGNGFGFGQQGQGHGQASTGTTKTPGTSQDDDDPPLEDQMDWIGSKLSSLIAEGRKALGREVVVMSETKEDEEGDSEGWVDEDPVDSSSGSVRGRGGGRGPATGVDSDGTDYWDQSSSYTSARSASPRRRKRKVHTPTGSISRPPPSYPSYPSPPASVPSSVPSSAGYSNTSFGFGAGPSAPSTPTAIGRDDNSSNTSNSKGGLGLGLGSVTVFGGQGGFESPELRESMEKARARVKERMGMGGSMRG</sequence>
<feature type="region of interest" description="Disordered" evidence="1">
    <location>
        <begin position="251"/>
        <end position="399"/>
    </location>
</feature>
<dbReference type="AlphaFoldDB" id="A0A8H5G7V5"/>
<feature type="compositionally biased region" description="Low complexity" evidence="1">
    <location>
        <begin position="147"/>
        <end position="186"/>
    </location>
</feature>
<feature type="transmembrane region" description="Helical" evidence="2">
    <location>
        <begin position="32"/>
        <end position="55"/>
    </location>
</feature>
<feature type="region of interest" description="Disordered" evidence="1">
    <location>
        <begin position="1"/>
        <end position="33"/>
    </location>
</feature>
<dbReference type="EMBL" id="JAACJM010000045">
    <property type="protein sequence ID" value="KAF5359998.1"/>
    <property type="molecule type" value="Genomic_DNA"/>
</dbReference>
<gene>
    <name evidence="3" type="ORF">D9758_007633</name>
</gene>
<keyword evidence="2" id="KW-1133">Transmembrane helix</keyword>
<comment type="caution">
    <text evidence="3">The sequence shown here is derived from an EMBL/GenBank/DDBJ whole genome shotgun (WGS) entry which is preliminary data.</text>
</comment>
<feature type="compositionally biased region" description="Gly residues" evidence="1">
    <location>
        <begin position="76"/>
        <end position="88"/>
    </location>
</feature>
<feature type="compositionally biased region" description="Acidic residues" evidence="1">
    <location>
        <begin position="217"/>
        <end position="228"/>
    </location>
</feature>
<feature type="compositionally biased region" description="Low complexity" evidence="1">
    <location>
        <begin position="304"/>
        <end position="313"/>
    </location>
</feature>
<name>A0A8H5G7V5_9AGAR</name>
<feature type="compositionally biased region" description="Pro residues" evidence="1">
    <location>
        <begin position="331"/>
        <end position="345"/>
    </location>
</feature>
<feature type="compositionally biased region" description="Polar residues" evidence="1">
    <location>
        <begin position="205"/>
        <end position="216"/>
    </location>
</feature>
<keyword evidence="2" id="KW-0472">Membrane</keyword>
<keyword evidence="2" id="KW-0812">Transmembrane</keyword>
<feature type="compositionally biased region" description="Basic and acidic residues" evidence="1">
    <location>
        <begin position="17"/>
        <end position="26"/>
    </location>
</feature>
<feature type="region of interest" description="Disordered" evidence="1">
    <location>
        <begin position="67"/>
        <end position="233"/>
    </location>
</feature>
<feature type="compositionally biased region" description="Basic residues" evidence="1">
    <location>
        <begin position="314"/>
        <end position="323"/>
    </location>
</feature>
<accession>A0A8H5G7V5</accession>
<dbReference type="OrthoDB" id="2507743at2759"/>
<feature type="compositionally biased region" description="Gly residues" evidence="1">
    <location>
        <begin position="187"/>
        <end position="202"/>
    </location>
</feature>
<keyword evidence="4" id="KW-1185">Reference proteome</keyword>
<evidence type="ECO:0000313" key="3">
    <source>
        <dbReference type="EMBL" id="KAF5359998.1"/>
    </source>
</evidence>
<dbReference type="Proteomes" id="UP000559256">
    <property type="component" value="Unassembled WGS sequence"/>
</dbReference>
<evidence type="ECO:0000256" key="1">
    <source>
        <dbReference type="SAM" id="MobiDB-lite"/>
    </source>
</evidence>
<feature type="compositionally biased region" description="Polar residues" evidence="1">
    <location>
        <begin position="1"/>
        <end position="10"/>
    </location>
</feature>
<feature type="compositionally biased region" description="Acidic residues" evidence="1">
    <location>
        <begin position="257"/>
        <end position="273"/>
    </location>
</feature>
<evidence type="ECO:0000256" key="2">
    <source>
        <dbReference type="SAM" id="Phobius"/>
    </source>
</evidence>
<feature type="compositionally biased region" description="Basic residues" evidence="1">
    <location>
        <begin position="116"/>
        <end position="126"/>
    </location>
</feature>
<protein>
    <submittedName>
        <fullName evidence="3">Uncharacterized protein</fullName>
    </submittedName>
</protein>
<organism evidence="3 4">
    <name type="scientific">Tetrapyrgos nigripes</name>
    <dbReference type="NCBI Taxonomy" id="182062"/>
    <lineage>
        <taxon>Eukaryota</taxon>
        <taxon>Fungi</taxon>
        <taxon>Dikarya</taxon>
        <taxon>Basidiomycota</taxon>
        <taxon>Agaricomycotina</taxon>
        <taxon>Agaricomycetes</taxon>
        <taxon>Agaricomycetidae</taxon>
        <taxon>Agaricales</taxon>
        <taxon>Marasmiineae</taxon>
        <taxon>Marasmiaceae</taxon>
        <taxon>Tetrapyrgos</taxon>
    </lineage>
</organism>
<reference evidence="3 4" key="1">
    <citation type="journal article" date="2020" name="ISME J.">
        <title>Uncovering the hidden diversity of litter-decomposition mechanisms in mushroom-forming fungi.</title>
        <authorList>
            <person name="Floudas D."/>
            <person name="Bentzer J."/>
            <person name="Ahren D."/>
            <person name="Johansson T."/>
            <person name="Persson P."/>
            <person name="Tunlid A."/>
        </authorList>
    </citation>
    <scope>NUCLEOTIDE SEQUENCE [LARGE SCALE GENOMIC DNA]</scope>
    <source>
        <strain evidence="3 4">CBS 291.85</strain>
    </source>
</reference>